<feature type="compositionally biased region" description="Basic and acidic residues" evidence="1">
    <location>
        <begin position="91"/>
        <end position="100"/>
    </location>
</feature>
<evidence type="ECO:0000313" key="3">
    <source>
        <dbReference type="Proteomes" id="UP000596130"/>
    </source>
</evidence>
<dbReference type="EMBL" id="CP065959">
    <property type="protein sequence ID" value="QQC90165.1"/>
    <property type="molecule type" value="Genomic_DNA"/>
</dbReference>
<reference evidence="2 3" key="1">
    <citation type="submission" date="2020-12" db="EMBL/GenBank/DDBJ databases">
        <title>Identification and biosynthesis of polyene macrolides produced by Streptomyces alfalfae Men-myco-93-63.</title>
        <authorList>
            <person name="Liu D."/>
            <person name="Li Y."/>
            <person name="Liu L."/>
            <person name="Han X."/>
            <person name="Shen F."/>
        </authorList>
    </citation>
    <scope>NUCLEOTIDE SEQUENCE [LARGE SCALE GENOMIC DNA]</scope>
    <source>
        <strain evidence="2 3">Men-myco-93-63</strain>
    </source>
</reference>
<evidence type="ECO:0000313" key="2">
    <source>
        <dbReference type="EMBL" id="QQC90165.1"/>
    </source>
</evidence>
<organism evidence="2 3">
    <name type="scientific">Streptomyces alfalfae</name>
    <dbReference type="NCBI Taxonomy" id="1642299"/>
    <lineage>
        <taxon>Bacteria</taxon>
        <taxon>Bacillati</taxon>
        <taxon>Actinomycetota</taxon>
        <taxon>Actinomycetes</taxon>
        <taxon>Kitasatosporales</taxon>
        <taxon>Streptomycetaceae</taxon>
        <taxon>Streptomyces</taxon>
    </lineage>
</organism>
<gene>
    <name evidence="2" type="ORF">I8755_18390</name>
</gene>
<feature type="region of interest" description="Disordered" evidence="1">
    <location>
        <begin position="91"/>
        <end position="118"/>
    </location>
</feature>
<feature type="compositionally biased region" description="Basic residues" evidence="1">
    <location>
        <begin position="109"/>
        <end position="118"/>
    </location>
</feature>
<protein>
    <submittedName>
        <fullName evidence="2">Uncharacterized protein</fullName>
    </submittedName>
</protein>
<proteinExistence type="predicted"/>
<name>A0A7T4TYG5_9ACTN</name>
<dbReference type="AlphaFoldDB" id="A0A7T4TYG5"/>
<dbReference type="Proteomes" id="UP000596130">
    <property type="component" value="Chromosome"/>
</dbReference>
<accession>A0A7T4TYG5</accession>
<evidence type="ECO:0000256" key="1">
    <source>
        <dbReference type="SAM" id="MobiDB-lite"/>
    </source>
</evidence>
<sequence>MTFSYVARAFGFPAWCDGCSQTLRDGETVNQQGPGMAHSPRCPRMPSTVPCPPCLYALLDGDTAERHDCDLTTVITVDGVQLLAGRERDCPCPGTHREEESPALQAARAKTRKLVGDE</sequence>
<dbReference type="RefSeq" id="WP_198503095.1">
    <property type="nucleotide sequence ID" value="NZ_CP065959.1"/>
</dbReference>